<evidence type="ECO:0000256" key="3">
    <source>
        <dbReference type="ARBA" id="ARBA00022692"/>
    </source>
</evidence>
<evidence type="ECO:0000256" key="1">
    <source>
        <dbReference type="ARBA" id="ARBA00004571"/>
    </source>
</evidence>
<feature type="domain" description="Surface lipoprotein assembly modifier N-terminal TPR repeats region" evidence="10">
    <location>
        <begin position="43"/>
        <end position="135"/>
    </location>
</feature>
<keyword evidence="12" id="KW-1185">Reference proteome</keyword>
<evidence type="ECO:0000256" key="8">
    <source>
        <dbReference type="SAM" id="MobiDB-lite"/>
    </source>
</evidence>
<dbReference type="KEGG" id="stax:MC45_02020"/>
<protein>
    <recommendedName>
        <fullName evidence="13">DUF560 domain-containing protein</fullName>
    </recommendedName>
</protein>
<dbReference type="Pfam" id="PF04575">
    <property type="entry name" value="SlipAM"/>
    <property type="match status" value="1"/>
</dbReference>
<feature type="region of interest" description="Disordered" evidence="8">
    <location>
        <begin position="1"/>
        <end position="25"/>
    </location>
</feature>
<dbReference type="STRING" id="1549858.MC45_02020"/>
<dbReference type="InterPro" id="IPR011990">
    <property type="entry name" value="TPR-like_helical_dom_sf"/>
</dbReference>
<organism evidence="11 12">
    <name type="scientific">Sphingomonas taxi</name>
    <dbReference type="NCBI Taxonomy" id="1549858"/>
    <lineage>
        <taxon>Bacteria</taxon>
        <taxon>Pseudomonadati</taxon>
        <taxon>Pseudomonadota</taxon>
        <taxon>Alphaproteobacteria</taxon>
        <taxon>Sphingomonadales</taxon>
        <taxon>Sphingomonadaceae</taxon>
        <taxon>Sphingomonas</taxon>
    </lineage>
</organism>
<reference evidence="11 12" key="1">
    <citation type="submission" date="2014-09" db="EMBL/GenBank/DDBJ databases">
        <title>Using Illumina technology Improving SMRT sequencing Genome Assembly by RASTools.</title>
        <authorList>
            <person name="Zhou Y."/>
            <person name="Ma T."/>
            <person name="Liu T."/>
        </authorList>
    </citation>
    <scope>NUCLEOTIDE SEQUENCE [LARGE SCALE GENOMIC DNA]</scope>
    <source>
        <strain evidence="11 12">ATCC 55669</strain>
    </source>
</reference>
<name>A0A097EK36_9SPHN</name>
<comment type="subcellular location">
    <subcellularLocation>
        <location evidence="1">Cell outer membrane</location>
        <topology evidence="1">Multi-pass membrane protein</topology>
    </subcellularLocation>
</comment>
<evidence type="ECO:0000256" key="7">
    <source>
        <dbReference type="ARBA" id="ARBA00023609"/>
    </source>
</evidence>
<dbReference type="eggNOG" id="COG3118">
    <property type="taxonomic scope" value="Bacteria"/>
</dbReference>
<evidence type="ECO:0000256" key="4">
    <source>
        <dbReference type="ARBA" id="ARBA00022729"/>
    </source>
</evidence>
<evidence type="ECO:0000256" key="6">
    <source>
        <dbReference type="ARBA" id="ARBA00023237"/>
    </source>
</evidence>
<dbReference type="GO" id="GO:0009279">
    <property type="term" value="C:cell outer membrane"/>
    <property type="evidence" value="ECO:0007669"/>
    <property type="project" value="UniProtKB-SubCell"/>
</dbReference>
<gene>
    <name evidence="11" type="ORF">MC45_02020</name>
</gene>
<dbReference type="Proteomes" id="UP000033200">
    <property type="component" value="Chromosome"/>
</dbReference>
<dbReference type="Pfam" id="PF24575">
    <property type="entry name" value="TPR_Slam"/>
    <property type="match status" value="1"/>
</dbReference>
<evidence type="ECO:0000259" key="9">
    <source>
        <dbReference type="Pfam" id="PF04575"/>
    </source>
</evidence>
<dbReference type="InterPro" id="IPR007655">
    <property type="entry name" value="Slam_C"/>
</dbReference>
<accession>A0A097EK36</accession>
<comment type="similarity">
    <text evidence="7">Belongs to the Slam family.</text>
</comment>
<proteinExistence type="inferred from homology"/>
<evidence type="ECO:0008006" key="13">
    <source>
        <dbReference type="Google" id="ProtNLM"/>
    </source>
</evidence>
<keyword evidence="3" id="KW-0812">Transmembrane</keyword>
<dbReference type="InterPro" id="IPR057556">
    <property type="entry name" value="TPR_Slam"/>
</dbReference>
<evidence type="ECO:0000313" key="11">
    <source>
        <dbReference type="EMBL" id="AIT07927.1"/>
    </source>
</evidence>
<evidence type="ECO:0000256" key="5">
    <source>
        <dbReference type="ARBA" id="ARBA00023136"/>
    </source>
</evidence>
<keyword evidence="5" id="KW-0472">Membrane</keyword>
<evidence type="ECO:0000259" key="10">
    <source>
        <dbReference type="Pfam" id="PF24575"/>
    </source>
</evidence>
<dbReference type="HOGENOM" id="CLU_034927_2_0_5"/>
<keyword evidence="4" id="KW-0732">Signal</keyword>
<evidence type="ECO:0000313" key="12">
    <source>
        <dbReference type="Proteomes" id="UP000033200"/>
    </source>
</evidence>
<dbReference type="AlphaFoldDB" id="A0A097EK36"/>
<sequence>MRLDQTVEQRKAEAETRVRDETERLDPTSVEIDGTTYAVGRNASDTGAALYVSIMRRRWADVRRFLAAYRALPGHEDGLILYAEGGLAREAGDMAGAERAYRALVAAQPDFVPGRLELARVLFLDRRDREAAQAFAGVRGALLAQGDKAAGVVRTVDTFLAALRKRRGVQGMVSFGPEYSSNLNQSSASYTCLIPGASGDCLFDRKVPDPIAARGINIEGNATLRLPLAGHDGIGGRALAFGDLFPGHGRYSQTALSLYAGYDRRTAATGLVLAPSFDLGTLGGQRLYDAWGLHGEYSRGFGSRTLVRVEGNWRDYRYRRDGYRDYDGRQADAWLTGFHTLPHGWTVFGGPDLLDKRAGDRVNAYRQYGARLGLDRTIGAAVDLLLTASLRRRDYGAFSPLLDARRRDVERNYTMLARLPGAKVAGLSPSLLVQHSRVGSNVDWLYSYRRTSVSLRMDHVF</sequence>
<keyword evidence="6" id="KW-0998">Cell outer membrane</keyword>
<feature type="domain" description="Surface lipoprotein assembly modifier C-terminal" evidence="9">
    <location>
        <begin position="173"/>
        <end position="461"/>
    </location>
</feature>
<dbReference type="EMBL" id="CP009571">
    <property type="protein sequence ID" value="AIT07927.1"/>
    <property type="molecule type" value="Genomic_DNA"/>
</dbReference>
<evidence type="ECO:0000256" key="2">
    <source>
        <dbReference type="ARBA" id="ARBA00022452"/>
    </source>
</evidence>
<dbReference type="Gene3D" id="1.25.40.10">
    <property type="entry name" value="Tetratricopeptide repeat domain"/>
    <property type="match status" value="1"/>
</dbReference>
<keyword evidence="2" id="KW-1134">Transmembrane beta strand</keyword>
<dbReference type="SUPFAM" id="SSF48452">
    <property type="entry name" value="TPR-like"/>
    <property type="match status" value="1"/>
</dbReference>
<dbReference type="SUPFAM" id="SSF56935">
    <property type="entry name" value="Porins"/>
    <property type="match status" value="1"/>
</dbReference>